<feature type="chain" id="PRO_5033174409" description="Thiol:disulfide interchange protein DsbD" evidence="18">
    <location>
        <begin position="22"/>
        <end position="621"/>
    </location>
</feature>
<dbReference type="InterPro" id="IPR028250">
    <property type="entry name" value="DsbDN"/>
</dbReference>
<keyword evidence="7 18" id="KW-0732">Signal</keyword>
<evidence type="ECO:0000256" key="12">
    <source>
        <dbReference type="ARBA" id="ARBA00023027"/>
    </source>
</evidence>
<keyword evidence="11 18" id="KW-0560">Oxidoreductase</keyword>
<evidence type="ECO:0000313" key="22">
    <source>
        <dbReference type="Proteomes" id="UP000569732"/>
    </source>
</evidence>
<evidence type="ECO:0000256" key="3">
    <source>
        <dbReference type="ARBA" id="ARBA00022448"/>
    </source>
</evidence>
<accession>A0A853I9D4</accession>
<feature type="compositionally biased region" description="Polar residues" evidence="19">
    <location>
        <begin position="169"/>
        <end position="180"/>
    </location>
</feature>
<evidence type="ECO:0000256" key="16">
    <source>
        <dbReference type="ARBA" id="ARBA00047388"/>
    </source>
</evidence>
<dbReference type="Pfam" id="PF11412">
    <property type="entry name" value="DsbD_N"/>
    <property type="match status" value="1"/>
</dbReference>
<dbReference type="PROSITE" id="PS51352">
    <property type="entry name" value="THIOREDOXIN_2"/>
    <property type="match status" value="1"/>
</dbReference>
<comment type="caution">
    <text evidence="21">The sequence shown here is derived from an EMBL/GenBank/DDBJ whole genome shotgun (WGS) entry which is preliminary data.</text>
</comment>
<keyword evidence="3 18" id="KW-0813">Transport</keyword>
<dbReference type="InterPro" id="IPR003834">
    <property type="entry name" value="Cyt_c_assmbl_TM_dom"/>
</dbReference>
<keyword evidence="4 18" id="KW-1003">Cell membrane</keyword>
<dbReference type="SUPFAM" id="SSF52833">
    <property type="entry name" value="Thioredoxin-like"/>
    <property type="match status" value="1"/>
</dbReference>
<keyword evidence="14 18" id="KW-1015">Disulfide bond</keyword>
<feature type="transmembrane region" description="Helical" evidence="18">
    <location>
        <begin position="245"/>
        <end position="271"/>
    </location>
</feature>
<dbReference type="PANTHER" id="PTHR32234:SF0">
    <property type="entry name" value="THIOL:DISULFIDE INTERCHANGE PROTEIN DSBD"/>
    <property type="match status" value="1"/>
</dbReference>
<feature type="disulfide bond" description="Redox-active" evidence="18">
    <location>
        <begin position="534"/>
        <end position="537"/>
    </location>
</feature>
<comment type="catalytic activity">
    <reaction evidence="17 18">
        <text>[protein]-dithiol + NADP(+) = [protein]-disulfide + NADPH + H(+)</text>
        <dbReference type="Rhea" id="RHEA:18753"/>
        <dbReference type="Rhea" id="RHEA-COMP:10593"/>
        <dbReference type="Rhea" id="RHEA-COMP:10594"/>
        <dbReference type="ChEBI" id="CHEBI:15378"/>
        <dbReference type="ChEBI" id="CHEBI:29950"/>
        <dbReference type="ChEBI" id="CHEBI:50058"/>
        <dbReference type="ChEBI" id="CHEBI:57783"/>
        <dbReference type="ChEBI" id="CHEBI:58349"/>
        <dbReference type="EC" id="1.8.1.8"/>
    </reaction>
</comment>
<comment type="subcellular location">
    <subcellularLocation>
        <location evidence="1 18">Cell inner membrane</location>
        <topology evidence="1 18">Multi-pass membrane protein</topology>
    </subcellularLocation>
</comment>
<gene>
    <name evidence="18 21" type="primary">dsbD</name>
    <name evidence="21" type="ORF">H0A36_11700</name>
</gene>
<feature type="domain" description="Thioredoxin" evidence="20">
    <location>
        <begin position="482"/>
        <end position="619"/>
    </location>
</feature>
<dbReference type="GO" id="GO:0005886">
    <property type="term" value="C:plasma membrane"/>
    <property type="evidence" value="ECO:0007669"/>
    <property type="project" value="UniProtKB-SubCell"/>
</dbReference>
<feature type="transmembrane region" description="Helical" evidence="18">
    <location>
        <begin position="363"/>
        <end position="388"/>
    </location>
</feature>
<evidence type="ECO:0000259" key="20">
    <source>
        <dbReference type="PROSITE" id="PS51352"/>
    </source>
</evidence>
<evidence type="ECO:0000256" key="14">
    <source>
        <dbReference type="ARBA" id="ARBA00023157"/>
    </source>
</evidence>
<evidence type="ECO:0000256" key="11">
    <source>
        <dbReference type="ARBA" id="ARBA00023002"/>
    </source>
</evidence>
<dbReference type="Pfam" id="PF02683">
    <property type="entry name" value="DsbD_TM"/>
    <property type="match status" value="1"/>
</dbReference>
<dbReference type="RefSeq" id="WP_180568701.1">
    <property type="nucleotide sequence ID" value="NZ_JACCKB010000016.1"/>
</dbReference>
<feature type="disulfide bond" description="Redox-active" evidence="18">
    <location>
        <begin position="137"/>
        <end position="143"/>
    </location>
</feature>
<dbReference type="GO" id="GO:0045454">
    <property type="term" value="P:cell redox homeostasis"/>
    <property type="evidence" value="ECO:0007669"/>
    <property type="project" value="TreeGrafter"/>
</dbReference>
<dbReference type="NCBIfam" id="NF001419">
    <property type="entry name" value="PRK00293.1"/>
    <property type="match status" value="1"/>
</dbReference>
<dbReference type="InterPro" id="IPR022910">
    <property type="entry name" value="Thiol_diS_interchange_DbsD"/>
</dbReference>
<keyword evidence="12 18" id="KW-0520">NAD</keyword>
<dbReference type="Gene3D" id="3.40.30.10">
    <property type="entry name" value="Glutaredoxin"/>
    <property type="match status" value="1"/>
</dbReference>
<dbReference type="Proteomes" id="UP000569732">
    <property type="component" value="Unassembled WGS sequence"/>
</dbReference>
<dbReference type="AlphaFoldDB" id="A0A853I9D4"/>
<keyword evidence="5 18" id="KW-0997">Cell inner membrane</keyword>
<evidence type="ECO:0000256" key="5">
    <source>
        <dbReference type="ARBA" id="ARBA00022519"/>
    </source>
</evidence>
<feature type="signal peptide" evidence="18">
    <location>
        <begin position="1"/>
        <end position="21"/>
    </location>
</feature>
<keyword evidence="22" id="KW-1185">Reference proteome</keyword>
<keyword evidence="13 18" id="KW-0472">Membrane</keyword>
<dbReference type="PANTHER" id="PTHR32234">
    <property type="entry name" value="THIOL:DISULFIDE INTERCHANGE PROTEIN DSBD"/>
    <property type="match status" value="1"/>
</dbReference>
<protein>
    <recommendedName>
        <fullName evidence="18">Thiol:disulfide interchange protein DsbD</fullName>
        <ecNumber evidence="18">1.8.1.8</ecNumber>
    </recommendedName>
    <alternativeName>
        <fullName evidence="18">Protein-disulfide reductase</fullName>
        <shortName evidence="18">Disulfide reductase</shortName>
    </alternativeName>
</protein>
<dbReference type="InterPro" id="IPR036249">
    <property type="entry name" value="Thioredoxin-like_sf"/>
</dbReference>
<dbReference type="Pfam" id="PF13899">
    <property type="entry name" value="Thioredoxin_7"/>
    <property type="match status" value="1"/>
</dbReference>
<keyword evidence="9 18" id="KW-0249">Electron transport</keyword>
<evidence type="ECO:0000256" key="6">
    <source>
        <dbReference type="ARBA" id="ARBA00022692"/>
    </source>
</evidence>
<sequence length="621" mass="67528" precursor="true">MYRLSHFCLIFFCFFSVNLQAGLDDLFGSNDNPANYLGDAEFLPVEEAFQVSGQLVNQEAHITVKVTPQHYLYKDRFRFQSLSEGVSLKEPIYPKGELKFDQFAQKDLEVYPTDVVVKIPLSQTKDIVEVAVTFQGCADAGLCYPPHTINLALTPENTTSTETSATTNDPLSTNKSSRQVTAAPPSEESQLFSLLSSGSWALIVFSFIAGGIALSFTPCVLPMVPILSSLIIGQQQQSSSQSRSLWLSITYVAGMSLVYTLLGVLVGMLGISFNLPAKLQSAWVLVPFAIFFALLSLSMFGLYTLSLPQFLQAKVHAMSEQQKAGAFTGVFIMGMLSAVMVSPCVSAPLIAALTYISQTGDPLIGGVALFSLSIGMGIPLILIGAGAGSLLPKAGAWMNAVKNVFGVMLLAVAVWMLERILPGPVTLVLWAALLIGSAVYMGALQFERTKGWSALWQSLGIVMMIYGVCLIIGAAQGQQDPLRPLSFASKVSASPTNNNQGFTKIYTTQELQQALAKAKNQQKPVMVDLYADWCISCKVIEREVFPAENVKPLLSQFSLIKLDITAFNQNQQQLLKQYSIFGPPALLFFSRTGEELANLRVQGEITANSLENHLRSTLNRS</sequence>
<evidence type="ECO:0000256" key="18">
    <source>
        <dbReference type="HAMAP-Rule" id="MF_00399"/>
    </source>
</evidence>
<evidence type="ECO:0000256" key="10">
    <source>
        <dbReference type="ARBA" id="ARBA00022989"/>
    </source>
</evidence>
<dbReference type="InterPro" id="IPR013766">
    <property type="entry name" value="Thioredoxin_domain"/>
</dbReference>
<feature type="compositionally biased region" description="Low complexity" evidence="19">
    <location>
        <begin position="157"/>
        <end position="168"/>
    </location>
</feature>
<keyword evidence="10 18" id="KW-1133">Transmembrane helix</keyword>
<evidence type="ECO:0000256" key="2">
    <source>
        <dbReference type="ARBA" id="ARBA00007241"/>
    </source>
</evidence>
<name>A0A853I9D4_9GAMM</name>
<feature type="transmembrane region" description="Helical" evidence="18">
    <location>
        <begin position="423"/>
        <end position="443"/>
    </location>
</feature>
<evidence type="ECO:0000256" key="4">
    <source>
        <dbReference type="ARBA" id="ARBA00022475"/>
    </source>
</evidence>
<evidence type="ECO:0000256" key="9">
    <source>
        <dbReference type="ARBA" id="ARBA00022982"/>
    </source>
</evidence>
<evidence type="ECO:0000313" key="21">
    <source>
        <dbReference type="EMBL" id="NYZ66674.1"/>
    </source>
</evidence>
<dbReference type="InterPro" id="IPR036929">
    <property type="entry name" value="DsbDN_sf"/>
</dbReference>
<evidence type="ECO:0000256" key="19">
    <source>
        <dbReference type="SAM" id="MobiDB-lite"/>
    </source>
</evidence>
<feature type="transmembrane region" description="Helical" evidence="18">
    <location>
        <begin position="400"/>
        <end position="417"/>
    </location>
</feature>
<evidence type="ECO:0000256" key="15">
    <source>
        <dbReference type="ARBA" id="ARBA00023284"/>
    </source>
</evidence>
<evidence type="ECO:0000256" key="7">
    <source>
        <dbReference type="ARBA" id="ARBA00022729"/>
    </source>
</evidence>
<proteinExistence type="inferred from homology"/>
<feature type="region of interest" description="Disordered" evidence="19">
    <location>
        <begin position="157"/>
        <end position="183"/>
    </location>
</feature>
<organism evidence="21 22">
    <name type="scientific">Spartinivicinus marinus</name>
    <dbReference type="NCBI Taxonomy" id="2994442"/>
    <lineage>
        <taxon>Bacteria</taxon>
        <taxon>Pseudomonadati</taxon>
        <taxon>Pseudomonadota</taxon>
        <taxon>Gammaproteobacteria</taxon>
        <taxon>Oceanospirillales</taxon>
        <taxon>Zooshikellaceae</taxon>
        <taxon>Spartinivicinus</taxon>
    </lineage>
</organism>
<comment type="catalytic activity">
    <reaction evidence="16 18">
        <text>[protein]-dithiol + NAD(+) = [protein]-disulfide + NADH + H(+)</text>
        <dbReference type="Rhea" id="RHEA:18749"/>
        <dbReference type="Rhea" id="RHEA-COMP:10593"/>
        <dbReference type="Rhea" id="RHEA-COMP:10594"/>
        <dbReference type="ChEBI" id="CHEBI:15378"/>
        <dbReference type="ChEBI" id="CHEBI:29950"/>
        <dbReference type="ChEBI" id="CHEBI:50058"/>
        <dbReference type="ChEBI" id="CHEBI:57540"/>
        <dbReference type="ChEBI" id="CHEBI:57945"/>
        <dbReference type="EC" id="1.8.1.8"/>
    </reaction>
</comment>
<keyword evidence="8 18" id="KW-0201">Cytochrome c-type biogenesis</keyword>
<evidence type="ECO:0000256" key="8">
    <source>
        <dbReference type="ARBA" id="ARBA00022748"/>
    </source>
</evidence>
<comment type="function">
    <text evidence="18">Required to facilitate the formation of correct disulfide bonds in some periplasmic proteins and for the assembly of the periplasmic c-type cytochromes. Acts by transferring electrons from cytoplasmic thioredoxin to the periplasm. This transfer involves a cascade of disulfide bond formation and reduction steps.</text>
</comment>
<dbReference type="GO" id="GO:0017004">
    <property type="term" value="P:cytochrome complex assembly"/>
    <property type="evidence" value="ECO:0007669"/>
    <property type="project" value="UniProtKB-UniRule"/>
</dbReference>
<evidence type="ECO:0000256" key="17">
    <source>
        <dbReference type="ARBA" id="ARBA00047804"/>
    </source>
</evidence>
<feature type="transmembrane region" description="Helical" evidence="18">
    <location>
        <begin position="326"/>
        <end position="351"/>
    </location>
</feature>
<dbReference type="GO" id="GO:0009055">
    <property type="term" value="F:electron transfer activity"/>
    <property type="evidence" value="ECO:0007669"/>
    <property type="project" value="UniProtKB-UniRule"/>
</dbReference>
<dbReference type="SUPFAM" id="SSF74863">
    <property type="entry name" value="Thiol:disulfide interchange protein DsbD, N-terminal domain (DsbD-alpha)"/>
    <property type="match status" value="1"/>
</dbReference>
<dbReference type="EC" id="1.8.1.8" evidence="18"/>
<evidence type="ECO:0000256" key="13">
    <source>
        <dbReference type="ARBA" id="ARBA00023136"/>
    </source>
</evidence>
<dbReference type="HAMAP" id="MF_00399">
    <property type="entry name" value="DbsD"/>
    <property type="match status" value="1"/>
</dbReference>
<comment type="similarity">
    <text evidence="2 18">Belongs to the thioredoxin family. DsbD subfamily.</text>
</comment>
<keyword evidence="15 18" id="KW-0676">Redox-active center</keyword>
<feature type="transmembrane region" description="Helical" evidence="18">
    <location>
        <begin position="283"/>
        <end position="305"/>
    </location>
</feature>
<comment type="caution">
    <text evidence="18">Lacks conserved residue(s) required for the propagation of feature annotation.</text>
</comment>
<dbReference type="GO" id="GO:0047134">
    <property type="term" value="F:protein-disulfide reductase [NAD(P)H] activity"/>
    <property type="evidence" value="ECO:0007669"/>
    <property type="project" value="UniProtKB-UniRule"/>
</dbReference>
<feature type="transmembrane region" description="Helical" evidence="18">
    <location>
        <begin position="455"/>
        <end position="475"/>
    </location>
</feature>
<feature type="transmembrane region" description="Helical" evidence="18">
    <location>
        <begin position="200"/>
        <end position="233"/>
    </location>
</feature>
<evidence type="ECO:0000256" key="1">
    <source>
        <dbReference type="ARBA" id="ARBA00004429"/>
    </source>
</evidence>
<dbReference type="EMBL" id="JACCKB010000016">
    <property type="protein sequence ID" value="NYZ66674.1"/>
    <property type="molecule type" value="Genomic_DNA"/>
</dbReference>
<keyword evidence="6 18" id="KW-0812">Transmembrane</keyword>
<reference evidence="21 22" key="1">
    <citation type="submission" date="2020-07" db="EMBL/GenBank/DDBJ databases">
        <title>Endozoicomonas sp. nov., isolated from sediment.</title>
        <authorList>
            <person name="Gu T."/>
        </authorList>
    </citation>
    <scope>NUCLEOTIDE SEQUENCE [LARGE SCALE GENOMIC DNA]</scope>
    <source>
        <strain evidence="21 22">SM1973</strain>
    </source>
</reference>
<dbReference type="Gene3D" id="2.60.40.1250">
    <property type="entry name" value="Thiol:disulfide interchange protein DsbD, N-terminal domain"/>
    <property type="match status" value="1"/>
</dbReference>